<feature type="transmembrane region" description="Helical" evidence="1">
    <location>
        <begin position="557"/>
        <end position="582"/>
    </location>
</feature>
<evidence type="ECO:0000313" key="2">
    <source>
        <dbReference type="EMBL" id="MCG2615841.1"/>
    </source>
</evidence>
<protein>
    <recommendedName>
        <fullName evidence="4">ResB-like domain-containing protein</fullName>
    </recommendedName>
</protein>
<feature type="transmembrane region" description="Helical" evidence="1">
    <location>
        <begin position="29"/>
        <end position="47"/>
    </location>
</feature>
<reference evidence="2" key="1">
    <citation type="submission" date="2022-01" db="EMBL/GenBank/DDBJ databases">
        <authorList>
            <person name="Jo J.-H."/>
            <person name="Im W.-T."/>
        </authorList>
    </citation>
    <scope>NUCLEOTIDE SEQUENCE</scope>
    <source>
        <strain evidence="2">NA20</strain>
    </source>
</reference>
<evidence type="ECO:0000313" key="3">
    <source>
        <dbReference type="Proteomes" id="UP001165367"/>
    </source>
</evidence>
<gene>
    <name evidence="2" type="ORF">LZZ85_16215</name>
</gene>
<evidence type="ECO:0000256" key="1">
    <source>
        <dbReference type="SAM" id="Phobius"/>
    </source>
</evidence>
<comment type="caution">
    <text evidence="2">The sequence shown here is derived from an EMBL/GenBank/DDBJ whole genome shotgun (WGS) entry which is preliminary data.</text>
</comment>
<keyword evidence="1" id="KW-1133">Transmembrane helix</keyword>
<keyword evidence="1" id="KW-0812">Transmembrane</keyword>
<dbReference type="RefSeq" id="WP_237874114.1">
    <property type="nucleotide sequence ID" value="NZ_JAKLTR010000010.1"/>
</dbReference>
<keyword evidence="3" id="KW-1185">Reference proteome</keyword>
<feature type="transmembrane region" description="Helical" evidence="1">
    <location>
        <begin position="67"/>
        <end position="92"/>
    </location>
</feature>
<feature type="transmembrane region" description="Helical" evidence="1">
    <location>
        <begin position="506"/>
        <end position="526"/>
    </location>
</feature>
<dbReference type="EMBL" id="JAKLTR010000010">
    <property type="protein sequence ID" value="MCG2615841.1"/>
    <property type="molecule type" value="Genomic_DNA"/>
</dbReference>
<dbReference type="Proteomes" id="UP001165367">
    <property type="component" value="Unassembled WGS sequence"/>
</dbReference>
<keyword evidence="1" id="KW-0472">Membrane</keyword>
<sequence length="590" mass="67156">MNWKKHTVFIIAIASTLLAATGLVLLPGLLTGSWLLFSLWGLIYHIWRFTSVDVNQWHSSKNMLRLLSGLALSFLLTGVLFSLAFSGSRFFWKDPGNNSRHHFLVHEGFTSSSAFPIYITGNMYNDVQAGLEGEISLSSTGNQFTLSCRKIPYPLYISRQADEHIWHLQQSGLPALTGEQILRIQMPGTTTTDEISVKALPKEKNQFDFRIVYKGIIDTVDNKTIAYGTRFSDLLENTNLPLNYEVIQSLQRLYLLKTNIQFISNKNYSSPVCWYYGKDPTYQYWQTKLVVPEPSMLQLASTQATYDLLSLQYQDKTISLGDKDRFYFGYEPAAGKQFLSQPAFSAELTGSNQFALKYLQPQIFPLPDTRGKNHELFITTHNRFALQRAGNTGYILPAINFERTDSNSNHFWADLQYSTGAAGDSITNARLRMQELQLIRSDKEFSALPPSPSHTGWLLKLHNSWVSAGSDVMNTLLPAIIVALASIGFIFLYSKKYSDENNSGTPVFFWWMLNILLYFFMLRLFLSWRVRSYPYTEAITKNEYTDFIEKSYLKTSFIGISISTNLLIGLLISAALGAFLVFQFMKRSKN</sequence>
<proteinExistence type="predicted"/>
<name>A0ABS9KU28_9BACT</name>
<accession>A0ABS9KU28</accession>
<organism evidence="2 3">
    <name type="scientific">Terrimonas ginsenosidimutans</name>
    <dbReference type="NCBI Taxonomy" id="2908004"/>
    <lineage>
        <taxon>Bacteria</taxon>
        <taxon>Pseudomonadati</taxon>
        <taxon>Bacteroidota</taxon>
        <taxon>Chitinophagia</taxon>
        <taxon>Chitinophagales</taxon>
        <taxon>Chitinophagaceae</taxon>
        <taxon>Terrimonas</taxon>
    </lineage>
</organism>
<feature type="transmembrane region" description="Helical" evidence="1">
    <location>
        <begin position="476"/>
        <end position="494"/>
    </location>
</feature>
<evidence type="ECO:0008006" key="4">
    <source>
        <dbReference type="Google" id="ProtNLM"/>
    </source>
</evidence>